<protein>
    <recommendedName>
        <fullName evidence="5">Transmembrane protein</fullName>
    </recommendedName>
</protein>
<organism evidence="3 4">
    <name type="scientific">Pseudocohnilembus persalinus</name>
    <name type="common">Ciliate</name>
    <dbReference type="NCBI Taxonomy" id="266149"/>
    <lineage>
        <taxon>Eukaryota</taxon>
        <taxon>Sar</taxon>
        <taxon>Alveolata</taxon>
        <taxon>Ciliophora</taxon>
        <taxon>Intramacronucleata</taxon>
        <taxon>Oligohymenophorea</taxon>
        <taxon>Scuticociliatia</taxon>
        <taxon>Philasterida</taxon>
        <taxon>Pseudocohnilembidae</taxon>
        <taxon>Pseudocohnilembus</taxon>
    </lineage>
</organism>
<feature type="compositionally biased region" description="Basic and acidic residues" evidence="1">
    <location>
        <begin position="453"/>
        <end position="466"/>
    </location>
</feature>
<feature type="transmembrane region" description="Helical" evidence="2">
    <location>
        <begin position="37"/>
        <end position="58"/>
    </location>
</feature>
<keyword evidence="2" id="KW-1133">Transmembrane helix</keyword>
<gene>
    <name evidence="3" type="ORF">PPERSA_02540</name>
</gene>
<dbReference type="InParanoid" id="A0A0V0R5A1"/>
<accession>A0A0V0R5A1</accession>
<proteinExistence type="predicted"/>
<feature type="region of interest" description="Disordered" evidence="1">
    <location>
        <begin position="453"/>
        <end position="476"/>
    </location>
</feature>
<name>A0A0V0R5A1_PSEPJ</name>
<dbReference type="AlphaFoldDB" id="A0A0V0R5A1"/>
<keyword evidence="2" id="KW-0472">Membrane</keyword>
<dbReference type="OMA" id="NYTFQIQ"/>
<keyword evidence="2" id="KW-0812">Transmembrane</keyword>
<keyword evidence="4" id="KW-1185">Reference proteome</keyword>
<feature type="region of interest" description="Disordered" evidence="1">
    <location>
        <begin position="639"/>
        <end position="660"/>
    </location>
</feature>
<evidence type="ECO:0000256" key="1">
    <source>
        <dbReference type="SAM" id="MobiDB-lite"/>
    </source>
</evidence>
<evidence type="ECO:0000313" key="4">
    <source>
        <dbReference type="Proteomes" id="UP000054937"/>
    </source>
</evidence>
<evidence type="ECO:0000313" key="3">
    <source>
        <dbReference type="EMBL" id="KRX09668.1"/>
    </source>
</evidence>
<evidence type="ECO:0000256" key="2">
    <source>
        <dbReference type="SAM" id="Phobius"/>
    </source>
</evidence>
<dbReference type="EMBL" id="LDAU01000044">
    <property type="protein sequence ID" value="KRX09668.1"/>
    <property type="molecule type" value="Genomic_DNA"/>
</dbReference>
<dbReference type="OrthoDB" id="10684587at2759"/>
<comment type="caution">
    <text evidence="3">The sequence shown here is derived from an EMBL/GenBank/DDBJ whole genome shotgun (WGS) entry which is preliminary data.</text>
</comment>
<dbReference type="Proteomes" id="UP000054937">
    <property type="component" value="Unassembled WGS sequence"/>
</dbReference>
<sequence>MDTISTFFRQTDMFGQPFIFRTEATTKQRSYKQKTTIGAVTTILLIIISLLYLIFLLYEYISGKIPPVISSLTIQQNGAVQEAFDVNPLNINILVPGDYQSVDIEDYFTVYLVLIGTLHNETIKLDDSNPSFRGDQLWFSFPINDHLSKLALRQNPNDKKDNQIFHVLISKCTSGGSCASDLNAMMTDDDTEVEIEINFKELDLKTGKLVQKKNEVYSIMDPSTSQMVDLQLFVGSVETDTGFLWSVYNNQTYVTGYETHSEFYDESFLEDRYSGDNSAYTGALKIIKVHLGRCKNAIKYYNLKYLLTNNRQVFQNFNIQLLETTEELVVYEKFTSVMAKFLALFNTLMILGILARIGSEAKIFEMLMDSHLLTQYKISAAQIYNQKKNQHLQNPQRNGKVTNYSENLQKQEYQKPKNFSDLLPDAYSPLLDLPSTTSTKLFATGPRKYANFEKQQKEQQDNKKFGSDGTPGNQDFNQNENILEYAYISQYANVAKQMDFRTLFKEISEVKSALQLLFTPEQYAALQFVGRSIPQNDIQNSSNFDIKNKNHLEQIELVVENKEFQNQKLLAYLNNKEFNSDLDKKIKNCLIPQVFELKEEIDGQQTIESNKFDLEKSSSNKLNKPDEADFNSLIQNNVIQGDKTNAQSSQNTKQLQQPYE</sequence>
<evidence type="ECO:0008006" key="5">
    <source>
        <dbReference type="Google" id="ProtNLM"/>
    </source>
</evidence>
<reference evidence="3 4" key="1">
    <citation type="journal article" date="2015" name="Sci. Rep.">
        <title>Genome of the facultative scuticociliatosis pathogen Pseudocohnilembus persalinus provides insight into its virulence through horizontal gene transfer.</title>
        <authorList>
            <person name="Xiong J."/>
            <person name="Wang G."/>
            <person name="Cheng J."/>
            <person name="Tian M."/>
            <person name="Pan X."/>
            <person name="Warren A."/>
            <person name="Jiang C."/>
            <person name="Yuan D."/>
            <person name="Miao W."/>
        </authorList>
    </citation>
    <scope>NUCLEOTIDE SEQUENCE [LARGE SCALE GENOMIC DNA]</scope>
    <source>
        <strain evidence="3">36N120E</strain>
    </source>
</reference>